<evidence type="ECO:0000313" key="2">
    <source>
        <dbReference type="EMBL" id="GAA2656385.1"/>
    </source>
</evidence>
<protein>
    <submittedName>
        <fullName evidence="2">Uncharacterized protein</fullName>
    </submittedName>
</protein>
<comment type="caution">
    <text evidence="2">The sequence shown here is derived from an EMBL/GenBank/DDBJ whole genome shotgun (WGS) entry which is preliminary data.</text>
</comment>
<keyword evidence="3" id="KW-1185">Reference proteome</keyword>
<evidence type="ECO:0000256" key="1">
    <source>
        <dbReference type="SAM" id="MobiDB-lite"/>
    </source>
</evidence>
<evidence type="ECO:0000313" key="3">
    <source>
        <dbReference type="Proteomes" id="UP001501666"/>
    </source>
</evidence>
<gene>
    <name evidence="2" type="ORF">GCM10010412_026360</name>
</gene>
<feature type="compositionally biased region" description="Gly residues" evidence="1">
    <location>
        <begin position="108"/>
        <end position="128"/>
    </location>
</feature>
<proteinExistence type="predicted"/>
<name>A0ABP6DZM9_9ACTN</name>
<dbReference type="EMBL" id="BAAATE010000005">
    <property type="protein sequence ID" value="GAA2656385.1"/>
    <property type="molecule type" value="Genomic_DNA"/>
</dbReference>
<feature type="region of interest" description="Disordered" evidence="1">
    <location>
        <begin position="1"/>
        <end position="131"/>
    </location>
</feature>
<feature type="compositionally biased region" description="Basic and acidic residues" evidence="1">
    <location>
        <begin position="88"/>
        <end position="105"/>
    </location>
</feature>
<dbReference type="Proteomes" id="UP001501666">
    <property type="component" value="Unassembled WGS sequence"/>
</dbReference>
<organism evidence="2 3">
    <name type="scientific">Nonomuraea recticatena</name>
    <dbReference type="NCBI Taxonomy" id="46178"/>
    <lineage>
        <taxon>Bacteria</taxon>
        <taxon>Bacillati</taxon>
        <taxon>Actinomycetota</taxon>
        <taxon>Actinomycetes</taxon>
        <taxon>Streptosporangiales</taxon>
        <taxon>Streptosporangiaceae</taxon>
        <taxon>Nonomuraea</taxon>
    </lineage>
</organism>
<accession>A0ABP6DZM9</accession>
<reference evidence="3" key="1">
    <citation type="journal article" date="2019" name="Int. J. Syst. Evol. Microbiol.">
        <title>The Global Catalogue of Microorganisms (GCM) 10K type strain sequencing project: providing services to taxonomists for standard genome sequencing and annotation.</title>
        <authorList>
            <consortium name="The Broad Institute Genomics Platform"/>
            <consortium name="The Broad Institute Genome Sequencing Center for Infectious Disease"/>
            <person name="Wu L."/>
            <person name="Ma J."/>
        </authorList>
    </citation>
    <scope>NUCLEOTIDE SEQUENCE [LARGE SCALE GENOMIC DNA]</scope>
    <source>
        <strain evidence="3">JCM 6835</strain>
    </source>
</reference>
<sequence>MTTPPTWDGGTWAARADALPSSGPRGGHAHLPRRGERSPPASLTGQRGRRRLTQREPASAGQPAGTPRRRRNAGKAAGKVEVGVLGLQERETRRAGTPAGERDPENVGSGGSGKPRNPGGPGFRGPGAEGAVLGDAYWGEEGVEEADGACLVEGLVAVAALG</sequence>